<name>A0A3Q2YKG5_HIPCM</name>
<dbReference type="PANTHER" id="PTHR10511:SF2">
    <property type="entry name" value="GRANULOCYTE COLONY-STIMULATING FACTOR"/>
    <property type="match status" value="1"/>
</dbReference>
<evidence type="ECO:0000313" key="2">
    <source>
        <dbReference type="Ensembl" id="ENSHCOP00000018108.1"/>
    </source>
</evidence>
<dbReference type="InterPro" id="IPR009079">
    <property type="entry name" value="4_helix_cytokine-like_core"/>
</dbReference>
<reference evidence="2" key="2">
    <citation type="submission" date="2025-09" db="UniProtKB">
        <authorList>
            <consortium name="Ensembl"/>
        </authorList>
    </citation>
    <scope>IDENTIFICATION</scope>
</reference>
<dbReference type="GO" id="GO:0045639">
    <property type="term" value="P:positive regulation of myeloid cell differentiation"/>
    <property type="evidence" value="ECO:0007669"/>
    <property type="project" value="InterPro"/>
</dbReference>
<dbReference type="Ensembl" id="ENSHCOT00000012082.1">
    <property type="protein sequence ID" value="ENSHCOP00000018108.1"/>
    <property type="gene ID" value="ENSHCOG00000002415.1"/>
</dbReference>
<organism evidence="2 3">
    <name type="scientific">Hippocampus comes</name>
    <name type="common">Tiger tail seahorse</name>
    <dbReference type="NCBI Taxonomy" id="109280"/>
    <lineage>
        <taxon>Eukaryota</taxon>
        <taxon>Metazoa</taxon>
        <taxon>Chordata</taxon>
        <taxon>Craniata</taxon>
        <taxon>Vertebrata</taxon>
        <taxon>Euteleostomi</taxon>
        <taxon>Actinopterygii</taxon>
        <taxon>Neopterygii</taxon>
        <taxon>Teleostei</taxon>
        <taxon>Neoteleostei</taxon>
        <taxon>Acanthomorphata</taxon>
        <taxon>Syngnathiaria</taxon>
        <taxon>Syngnathiformes</taxon>
        <taxon>Syngnathoidei</taxon>
        <taxon>Syngnathidae</taxon>
        <taxon>Hippocampus</taxon>
    </lineage>
</organism>
<dbReference type="SUPFAM" id="SSF47266">
    <property type="entry name" value="4-helical cytokines"/>
    <property type="match status" value="1"/>
</dbReference>
<dbReference type="Proteomes" id="UP000264820">
    <property type="component" value="Unplaced"/>
</dbReference>
<proteinExistence type="inferred from homology"/>
<dbReference type="SMART" id="SM00126">
    <property type="entry name" value="IL6"/>
    <property type="match status" value="1"/>
</dbReference>
<evidence type="ECO:0000256" key="1">
    <source>
        <dbReference type="ARBA" id="ARBA00007432"/>
    </source>
</evidence>
<dbReference type="GO" id="GO:0005576">
    <property type="term" value="C:extracellular region"/>
    <property type="evidence" value="ECO:0007669"/>
    <property type="project" value="InterPro"/>
</dbReference>
<dbReference type="OMA" id="LTHITKM"/>
<dbReference type="GO" id="GO:0005125">
    <property type="term" value="F:cytokine activity"/>
    <property type="evidence" value="ECO:0007669"/>
    <property type="project" value="InterPro"/>
</dbReference>
<reference evidence="2" key="1">
    <citation type="submission" date="2025-08" db="UniProtKB">
        <authorList>
            <consortium name="Ensembl"/>
        </authorList>
    </citation>
    <scope>IDENTIFICATION</scope>
</reference>
<dbReference type="GO" id="GO:0006955">
    <property type="term" value="P:immune response"/>
    <property type="evidence" value="ECO:0007669"/>
    <property type="project" value="InterPro"/>
</dbReference>
<evidence type="ECO:0000313" key="3">
    <source>
        <dbReference type="Proteomes" id="UP000264820"/>
    </source>
</evidence>
<keyword evidence="3" id="KW-1185">Reference proteome</keyword>
<accession>A0A3Q2YKG5</accession>
<dbReference type="Gene3D" id="1.20.1250.10">
    <property type="match status" value="1"/>
</dbReference>
<sequence>INTLDLTRTDAVFFPLLCCILFPRVTRPAPTAGPSPALRDALERARMLADKISKDVPTVLAQASTLDFLPLTSDLQMMATALHIPPAPVLKPLSPNFNVDTCMSRMAAGVRMFQGLLEVLSERLGGLDSLQADLRDLLAHVDKAREVAGPSGGNASLDEDLDQWAGLAARLQGDYETQAAAHLTLTQLRSFMHDVIRSLRAITGHRTLAR</sequence>
<dbReference type="GeneTree" id="ENSGT00390000017328"/>
<protein>
    <submittedName>
        <fullName evidence="2">Granulocyte colony-stimulating factor-like</fullName>
    </submittedName>
</protein>
<dbReference type="InterPro" id="IPR040117">
    <property type="entry name" value="GCSF/MGF"/>
</dbReference>
<dbReference type="PANTHER" id="PTHR10511">
    <property type="entry name" value="GRANULOCYTE COLONY-STIMULATING FACTOR"/>
    <property type="match status" value="1"/>
</dbReference>
<dbReference type="InterPro" id="IPR030474">
    <property type="entry name" value="IL-6/GCSF/MGF"/>
</dbReference>
<dbReference type="AlphaFoldDB" id="A0A3Q2YKG5"/>
<comment type="similarity">
    <text evidence="1">Belongs to the IL-6 superfamily.</text>
</comment>